<evidence type="ECO:0000259" key="1">
    <source>
        <dbReference type="Pfam" id="PF00561"/>
    </source>
</evidence>
<dbReference type="Proteomes" id="UP000053095">
    <property type="component" value="Unassembled WGS sequence"/>
</dbReference>
<dbReference type="SUPFAM" id="SSF53474">
    <property type="entry name" value="alpha/beta-Hydrolases"/>
    <property type="match status" value="1"/>
</dbReference>
<proteinExistence type="predicted"/>
<comment type="caution">
    <text evidence="2">The sequence shown here is derived from an EMBL/GenBank/DDBJ whole genome shotgun (WGS) entry which is preliminary data.</text>
</comment>
<keyword evidence="3" id="KW-1185">Reference proteome</keyword>
<reference evidence="3" key="1">
    <citation type="journal article" date="2015" name="Genome Announc.">
        <title>Draft genome sequence of Talaromyces cellulolyticus strain Y-94, a source of lignocellulosic biomass-degrading enzymes.</title>
        <authorList>
            <person name="Fujii T."/>
            <person name="Koike H."/>
            <person name="Sawayama S."/>
            <person name="Yano S."/>
            <person name="Inoue H."/>
        </authorList>
    </citation>
    <scope>NUCLEOTIDE SEQUENCE [LARGE SCALE GENOMIC DNA]</scope>
    <source>
        <strain evidence="3">Y-94</strain>
    </source>
</reference>
<dbReference type="GO" id="GO:0047372">
    <property type="term" value="F:monoacylglycerol lipase activity"/>
    <property type="evidence" value="ECO:0007669"/>
    <property type="project" value="TreeGrafter"/>
</dbReference>
<dbReference type="PANTHER" id="PTHR43798:SF33">
    <property type="entry name" value="HYDROLASE, PUTATIVE (AFU_ORTHOLOGUE AFUA_2G14860)-RELATED"/>
    <property type="match status" value="1"/>
</dbReference>
<gene>
    <name evidence="2" type="ORF">TCE0_033f09079</name>
</gene>
<dbReference type="EMBL" id="DF933829">
    <property type="protein sequence ID" value="GAM38394.1"/>
    <property type="molecule type" value="Genomic_DNA"/>
</dbReference>
<dbReference type="GO" id="GO:0046464">
    <property type="term" value="P:acylglycerol catabolic process"/>
    <property type="evidence" value="ECO:0007669"/>
    <property type="project" value="TreeGrafter"/>
</dbReference>
<dbReference type="InterPro" id="IPR050266">
    <property type="entry name" value="AB_hydrolase_sf"/>
</dbReference>
<accession>A0A6V8HJI5</accession>
<protein>
    <recommendedName>
        <fullName evidence="1">AB hydrolase-1 domain-containing protein</fullName>
    </recommendedName>
</protein>
<organism evidence="2 3">
    <name type="scientific">Talaromyces pinophilus</name>
    <name type="common">Penicillium pinophilum</name>
    <dbReference type="NCBI Taxonomy" id="128442"/>
    <lineage>
        <taxon>Eukaryota</taxon>
        <taxon>Fungi</taxon>
        <taxon>Dikarya</taxon>
        <taxon>Ascomycota</taxon>
        <taxon>Pezizomycotina</taxon>
        <taxon>Eurotiomycetes</taxon>
        <taxon>Eurotiomycetidae</taxon>
        <taxon>Eurotiales</taxon>
        <taxon>Trichocomaceae</taxon>
        <taxon>Talaromyces</taxon>
        <taxon>Talaromyces sect. Talaromyces</taxon>
    </lineage>
</organism>
<name>A0A6V8HJI5_TALPI</name>
<dbReference type="Pfam" id="PF00561">
    <property type="entry name" value="Abhydrolase_1"/>
    <property type="match status" value="1"/>
</dbReference>
<dbReference type="InterPro" id="IPR029058">
    <property type="entry name" value="AB_hydrolase_fold"/>
</dbReference>
<dbReference type="AlphaFoldDB" id="A0A6V8HJI5"/>
<feature type="domain" description="AB hydrolase-1" evidence="1">
    <location>
        <begin position="62"/>
        <end position="142"/>
    </location>
</feature>
<dbReference type="InterPro" id="IPR000073">
    <property type="entry name" value="AB_hydrolase_1"/>
</dbReference>
<sequence>MSITIQTTQIAHLGGITANYAFVNGTNDPNKPTCVLITAMSMNIQLFNDQFNDPKLTNAMNLLAIEPLGHGGTICASEHFTYWDSAQTALQVIDKLGIEKVFALGVSQGGWIVTRMALLAPEKILGLVLLGTSLDSESPESRDLGSWNPAQLLMPFYEGLSALKDTPDFVIDDAWCGAFAGVGGFGPNITPETVEFWTKIFKDTYKGDEGRKKVRMALICLLERDGLLLRVKDVTCPVHWLQGTDDYIFGTKLPADHITRFTSAKETELTIVPGGAHYLNTSSPAEVNAALLAFVSKHHTQV</sequence>
<evidence type="ECO:0000313" key="2">
    <source>
        <dbReference type="EMBL" id="GAM38394.1"/>
    </source>
</evidence>
<dbReference type="PANTHER" id="PTHR43798">
    <property type="entry name" value="MONOACYLGLYCEROL LIPASE"/>
    <property type="match status" value="1"/>
</dbReference>
<dbReference type="GO" id="GO:0016020">
    <property type="term" value="C:membrane"/>
    <property type="evidence" value="ECO:0007669"/>
    <property type="project" value="TreeGrafter"/>
</dbReference>
<dbReference type="Gene3D" id="3.40.50.1820">
    <property type="entry name" value="alpha/beta hydrolase"/>
    <property type="match status" value="1"/>
</dbReference>
<evidence type="ECO:0000313" key="3">
    <source>
        <dbReference type="Proteomes" id="UP000053095"/>
    </source>
</evidence>